<name>A0A1F8EDY8_9BACT</name>
<keyword evidence="1" id="KW-0472">Membrane</keyword>
<protein>
    <submittedName>
        <fullName evidence="2">Uncharacterized protein</fullName>
    </submittedName>
</protein>
<proteinExistence type="predicted"/>
<organism evidence="2 3">
    <name type="scientific">Candidatus Yanofskybacteria bacterium RIFCSPHIGHO2_01_FULL_41_26</name>
    <dbReference type="NCBI Taxonomy" id="1802661"/>
    <lineage>
        <taxon>Bacteria</taxon>
        <taxon>Candidatus Yanofskyibacteriota</taxon>
    </lineage>
</organism>
<comment type="caution">
    <text evidence="2">The sequence shown here is derived from an EMBL/GenBank/DDBJ whole genome shotgun (WGS) entry which is preliminary data.</text>
</comment>
<keyword evidence="1" id="KW-0812">Transmembrane</keyword>
<dbReference type="AlphaFoldDB" id="A0A1F8EDY8"/>
<reference evidence="2 3" key="1">
    <citation type="journal article" date="2016" name="Nat. Commun.">
        <title>Thousands of microbial genomes shed light on interconnected biogeochemical processes in an aquifer system.</title>
        <authorList>
            <person name="Anantharaman K."/>
            <person name="Brown C.T."/>
            <person name="Hug L.A."/>
            <person name="Sharon I."/>
            <person name="Castelle C.J."/>
            <person name="Probst A.J."/>
            <person name="Thomas B.C."/>
            <person name="Singh A."/>
            <person name="Wilkins M.J."/>
            <person name="Karaoz U."/>
            <person name="Brodie E.L."/>
            <person name="Williams K.H."/>
            <person name="Hubbard S.S."/>
            <person name="Banfield J.F."/>
        </authorList>
    </citation>
    <scope>NUCLEOTIDE SEQUENCE [LARGE SCALE GENOMIC DNA]</scope>
</reference>
<gene>
    <name evidence="2" type="ORF">A2649_01585</name>
</gene>
<evidence type="ECO:0000256" key="1">
    <source>
        <dbReference type="SAM" id="Phobius"/>
    </source>
</evidence>
<feature type="transmembrane region" description="Helical" evidence="1">
    <location>
        <begin position="42"/>
        <end position="65"/>
    </location>
</feature>
<dbReference type="Proteomes" id="UP000176893">
    <property type="component" value="Unassembled WGS sequence"/>
</dbReference>
<evidence type="ECO:0000313" key="3">
    <source>
        <dbReference type="Proteomes" id="UP000176893"/>
    </source>
</evidence>
<accession>A0A1F8EDY8</accession>
<dbReference type="STRING" id="1802661.A2649_01585"/>
<dbReference type="EMBL" id="MGJB01000006">
    <property type="protein sequence ID" value="OGM99030.1"/>
    <property type="molecule type" value="Genomic_DNA"/>
</dbReference>
<evidence type="ECO:0000313" key="2">
    <source>
        <dbReference type="EMBL" id="OGM99030.1"/>
    </source>
</evidence>
<feature type="transmembrane region" description="Helical" evidence="1">
    <location>
        <begin position="72"/>
        <end position="90"/>
    </location>
</feature>
<keyword evidence="1" id="KW-1133">Transmembrane helix</keyword>
<sequence>MSMFKIHNLPRVLAIVPAFVWLFSFTVNGVGAFDFIRNVGDFLYMIFFVPSILFYDFIGFINFNILGVSTSFLEELTYILTSSAILYLIGKGTMKILGK</sequence>